<dbReference type="EMBL" id="ANIK01000057">
    <property type="protein sequence ID" value="EMJ94088.1"/>
    <property type="molecule type" value="Genomic_DNA"/>
</dbReference>
<evidence type="ECO:0000313" key="2">
    <source>
        <dbReference type="Proteomes" id="UP000011988"/>
    </source>
</evidence>
<dbReference type="AlphaFoldDB" id="M6CYS7"/>
<evidence type="ECO:0000313" key="1">
    <source>
        <dbReference type="EMBL" id="EMJ94088.1"/>
    </source>
</evidence>
<dbReference type="Proteomes" id="UP000011988">
    <property type="component" value="Unassembled WGS sequence"/>
</dbReference>
<protein>
    <submittedName>
        <fullName evidence="1">Uncharacterized protein</fullName>
    </submittedName>
</protein>
<gene>
    <name evidence="1" type="ORF">LEP1GSC194_0246</name>
</gene>
<proteinExistence type="predicted"/>
<dbReference type="RefSeq" id="WP_020773905.1">
    <property type="nucleotide sequence ID" value="NZ_ANIK01000057.1"/>
</dbReference>
<name>M6CYS7_9LEPT</name>
<organism evidence="1 2">
    <name type="scientific">Leptospira alstonii serovar Sichuan str. 79601</name>
    <dbReference type="NCBI Taxonomy" id="1218565"/>
    <lineage>
        <taxon>Bacteria</taxon>
        <taxon>Pseudomonadati</taxon>
        <taxon>Spirochaetota</taxon>
        <taxon>Spirochaetia</taxon>
        <taxon>Leptospirales</taxon>
        <taxon>Leptospiraceae</taxon>
        <taxon>Leptospira</taxon>
    </lineage>
</organism>
<accession>M6CYS7</accession>
<reference evidence="1 2" key="1">
    <citation type="submission" date="2013-01" db="EMBL/GenBank/DDBJ databases">
        <authorList>
            <person name="Harkins D.M."/>
            <person name="Durkin A.S."/>
            <person name="Brinkac L.M."/>
            <person name="Haft D.H."/>
            <person name="Selengut J.D."/>
            <person name="Sanka R."/>
            <person name="DePew J."/>
            <person name="Purushe J."/>
            <person name="Galloway R.L."/>
            <person name="Vinetz J.M."/>
            <person name="Sutton G.G."/>
            <person name="Nierman W.C."/>
            <person name="Fouts D.E."/>
        </authorList>
    </citation>
    <scope>NUCLEOTIDE SEQUENCE [LARGE SCALE GENOMIC DNA]</scope>
    <source>
        <strain evidence="1 2">79601</strain>
    </source>
</reference>
<comment type="caution">
    <text evidence="1">The sequence shown here is derived from an EMBL/GenBank/DDBJ whole genome shotgun (WGS) entry which is preliminary data.</text>
</comment>
<dbReference type="PATRIC" id="fig|1218565.3.peg.2743"/>
<sequence>MKILLDVKDEKAHLLLELLRELSFVNQITILTEPKDSFTKVWDNEEDAVYDNL</sequence>